<evidence type="ECO:0000313" key="3">
    <source>
        <dbReference type="Proteomes" id="UP000054166"/>
    </source>
</evidence>
<accession>A0A0C3EYX4</accession>
<evidence type="ECO:0000313" key="2">
    <source>
        <dbReference type="EMBL" id="KIM77735.1"/>
    </source>
</evidence>
<dbReference type="EMBL" id="KN833022">
    <property type="protein sequence ID" value="KIM77735.1"/>
    <property type="molecule type" value="Genomic_DNA"/>
</dbReference>
<dbReference type="InParanoid" id="A0A0C3EYX4"/>
<organism evidence="2 3">
    <name type="scientific">Piloderma croceum (strain F 1598)</name>
    <dbReference type="NCBI Taxonomy" id="765440"/>
    <lineage>
        <taxon>Eukaryota</taxon>
        <taxon>Fungi</taxon>
        <taxon>Dikarya</taxon>
        <taxon>Basidiomycota</taxon>
        <taxon>Agaricomycotina</taxon>
        <taxon>Agaricomycetes</taxon>
        <taxon>Agaricomycetidae</taxon>
        <taxon>Atheliales</taxon>
        <taxon>Atheliaceae</taxon>
        <taxon>Piloderma</taxon>
    </lineage>
</organism>
<feature type="region of interest" description="Disordered" evidence="1">
    <location>
        <begin position="1"/>
        <end position="23"/>
    </location>
</feature>
<keyword evidence="3" id="KW-1185">Reference proteome</keyword>
<sequence>MSFLPKLADETDSELELDRPPANNPRCWLALADGYVRGTGASDTEMKTDEDPL</sequence>
<evidence type="ECO:0000256" key="1">
    <source>
        <dbReference type="SAM" id="MobiDB-lite"/>
    </source>
</evidence>
<proteinExistence type="predicted"/>
<dbReference type="Proteomes" id="UP000054166">
    <property type="component" value="Unassembled WGS sequence"/>
</dbReference>
<reference evidence="2 3" key="1">
    <citation type="submission" date="2014-04" db="EMBL/GenBank/DDBJ databases">
        <authorList>
            <consortium name="DOE Joint Genome Institute"/>
            <person name="Kuo A."/>
            <person name="Tarkka M."/>
            <person name="Buscot F."/>
            <person name="Kohler A."/>
            <person name="Nagy L.G."/>
            <person name="Floudas D."/>
            <person name="Copeland A."/>
            <person name="Barry K.W."/>
            <person name="Cichocki N."/>
            <person name="Veneault-Fourrey C."/>
            <person name="LaButti K."/>
            <person name="Lindquist E.A."/>
            <person name="Lipzen A."/>
            <person name="Lundell T."/>
            <person name="Morin E."/>
            <person name="Murat C."/>
            <person name="Sun H."/>
            <person name="Tunlid A."/>
            <person name="Henrissat B."/>
            <person name="Grigoriev I.V."/>
            <person name="Hibbett D.S."/>
            <person name="Martin F."/>
            <person name="Nordberg H.P."/>
            <person name="Cantor M.N."/>
            <person name="Hua S.X."/>
        </authorList>
    </citation>
    <scope>NUCLEOTIDE SEQUENCE [LARGE SCALE GENOMIC DNA]</scope>
    <source>
        <strain evidence="2 3">F 1598</strain>
    </source>
</reference>
<dbReference type="AlphaFoldDB" id="A0A0C3EYX4"/>
<reference evidence="3" key="2">
    <citation type="submission" date="2015-01" db="EMBL/GenBank/DDBJ databases">
        <title>Evolutionary Origins and Diversification of the Mycorrhizal Mutualists.</title>
        <authorList>
            <consortium name="DOE Joint Genome Institute"/>
            <consortium name="Mycorrhizal Genomics Consortium"/>
            <person name="Kohler A."/>
            <person name="Kuo A."/>
            <person name="Nagy L.G."/>
            <person name="Floudas D."/>
            <person name="Copeland A."/>
            <person name="Barry K.W."/>
            <person name="Cichocki N."/>
            <person name="Veneault-Fourrey C."/>
            <person name="LaButti K."/>
            <person name="Lindquist E.A."/>
            <person name="Lipzen A."/>
            <person name="Lundell T."/>
            <person name="Morin E."/>
            <person name="Murat C."/>
            <person name="Riley R."/>
            <person name="Ohm R."/>
            <person name="Sun H."/>
            <person name="Tunlid A."/>
            <person name="Henrissat B."/>
            <person name="Grigoriev I.V."/>
            <person name="Hibbett D.S."/>
            <person name="Martin F."/>
        </authorList>
    </citation>
    <scope>NUCLEOTIDE SEQUENCE [LARGE SCALE GENOMIC DNA]</scope>
    <source>
        <strain evidence="3">F 1598</strain>
    </source>
</reference>
<protein>
    <submittedName>
        <fullName evidence="2">Uncharacterized protein</fullName>
    </submittedName>
</protein>
<gene>
    <name evidence="2" type="ORF">PILCRDRAFT_11823</name>
</gene>
<name>A0A0C3EYX4_PILCF</name>
<dbReference type="HOGENOM" id="CLU_3069528_0_0_1"/>